<dbReference type="AlphaFoldDB" id="A1ZHA8"/>
<feature type="domain" description="HTH araC/xylS-type" evidence="4">
    <location>
        <begin position="153"/>
        <end position="252"/>
    </location>
</feature>
<proteinExistence type="predicted"/>
<dbReference type="eggNOG" id="COG2207">
    <property type="taxonomic scope" value="Bacteria"/>
</dbReference>
<dbReference type="RefSeq" id="WP_002695357.1">
    <property type="nucleotide sequence ID" value="NZ_AAWS01000007.1"/>
</dbReference>
<dbReference type="OrthoDB" id="323290at2"/>
<keyword evidence="6" id="KW-1185">Reference proteome</keyword>
<accession>A1ZHA8</accession>
<organism evidence="5 6">
    <name type="scientific">Microscilla marina ATCC 23134</name>
    <dbReference type="NCBI Taxonomy" id="313606"/>
    <lineage>
        <taxon>Bacteria</taxon>
        <taxon>Pseudomonadati</taxon>
        <taxon>Bacteroidota</taxon>
        <taxon>Cytophagia</taxon>
        <taxon>Cytophagales</taxon>
        <taxon>Microscillaceae</taxon>
        <taxon>Microscilla</taxon>
    </lineage>
</organism>
<dbReference type="Proteomes" id="UP000004095">
    <property type="component" value="Unassembled WGS sequence"/>
</dbReference>
<evidence type="ECO:0000313" key="6">
    <source>
        <dbReference type="Proteomes" id="UP000004095"/>
    </source>
</evidence>
<gene>
    <name evidence="5" type="ORF">M23134_08206</name>
</gene>
<dbReference type="GO" id="GO:0043565">
    <property type="term" value="F:sequence-specific DNA binding"/>
    <property type="evidence" value="ECO:0007669"/>
    <property type="project" value="InterPro"/>
</dbReference>
<dbReference type="InterPro" id="IPR050204">
    <property type="entry name" value="AraC_XylS_family_regulators"/>
</dbReference>
<dbReference type="InterPro" id="IPR018060">
    <property type="entry name" value="HTH_AraC"/>
</dbReference>
<keyword evidence="2" id="KW-0238">DNA-binding</keyword>
<dbReference type="PROSITE" id="PS01124">
    <property type="entry name" value="HTH_ARAC_FAMILY_2"/>
    <property type="match status" value="1"/>
</dbReference>
<dbReference type="PANTHER" id="PTHR46796">
    <property type="entry name" value="HTH-TYPE TRANSCRIPTIONAL ACTIVATOR RHAS-RELATED"/>
    <property type="match status" value="1"/>
</dbReference>
<sequence length="268" mass="30251">MINHQVALHTHHITATIATTWLAEQSHIAVTSLSLPYLQHELILNQGDIFKVNDSPEEQRVIYSPITPQCITTKAYGRYQALGIMFQPVGIYTTYGISALDFAQSNSAVRLFDKATELDQRFAEATAPADRLQVLINFFQQNTVNKPCPPIVLRFLKVVSSLACQPIEIQKIAKDLHFSVKHLIATFKSVVGITPHKYLQLLQLNHALQKMIDCPDQTLTKIALEHGFYDQSHFIRVFKRYAGISPLKFRAQQAKQSHGFINTLISKA</sequence>
<dbReference type="PANTHER" id="PTHR46796:SF13">
    <property type="entry name" value="HTH-TYPE TRANSCRIPTIONAL ACTIVATOR RHAS"/>
    <property type="match status" value="1"/>
</dbReference>
<dbReference type="SUPFAM" id="SSF46689">
    <property type="entry name" value="Homeodomain-like"/>
    <property type="match status" value="2"/>
</dbReference>
<protein>
    <submittedName>
        <fullName evidence="5">Transcriptional regulator, AraC/XylS family, putative</fullName>
    </submittedName>
</protein>
<evidence type="ECO:0000256" key="1">
    <source>
        <dbReference type="ARBA" id="ARBA00023015"/>
    </source>
</evidence>
<evidence type="ECO:0000256" key="2">
    <source>
        <dbReference type="ARBA" id="ARBA00023125"/>
    </source>
</evidence>
<name>A1ZHA8_MICM2</name>
<dbReference type="PROSITE" id="PS00041">
    <property type="entry name" value="HTH_ARAC_FAMILY_1"/>
    <property type="match status" value="1"/>
</dbReference>
<evidence type="ECO:0000256" key="3">
    <source>
        <dbReference type="ARBA" id="ARBA00023163"/>
    </source>
</evidence>
<dbReference type="PRINTS" id="PR00032">
    <property type="entry name" value="HTHARAC"/>
</dbReference>
<evidence type="ECO:0000259" key="4">
    <source>
        <dbReference type="PROSITE" id="PS01124"/>
    </source>
</evidence>
<reference evidence="5 6" key="1">
    <citation type="submission" date="2007-01" db="EMBL/GenBank/DDBJ databases">
        <authorList>
            <person name="Haygood M."/>
            <person name="Podell S."/>
            <person name="Anderson C."/>
            <person name="Hopkinson B."/>
            <person name="Roe K."/>
            <person name="Barbeau K."/>
            <person name="Gaasterland T."/>
            <person name="Ferriera S."/>
            <person name="Johnson J."/>
            <person name="Kravitz S."/>
            <person name="Beeson K."/>
            <person name="Sutton G."/>
            <person name="Rogers Y.-H."/>
            <person name="Friedman R."/>
            <person name="Frazier M."/>
            <person name="Venter J.C."/>
        </authorList>
    </citation>
    <scope>NUCLEOTIDE SEQUENCE [LARGE SCALE GENOMIC DNA]</scope>
    <source>
        <strain evidence="5 6">ATCC 23134</strain>
    </source>
</reference>
<dbReference type="Pfam" id="PF12833">
    <property type="entry name" value="HTH_18"/>
    <property type="match status" value="1"/>
</dbReference>
<dbReference type="InterPro" id="IPR020449">
    <property type="entry name" value="Tscrpt_reg_AraC-type_HTH"/>
</dbReference>
<dbReference type="InterPro" id="IPR018062">
    <property type="entry name" value="HTH_AraC-typ_CS"/>
</dbReference>
<keyword evidence="3" id="KW-0804">Transcription</keyword>
<dbReference type="EMBL" id="AAWS01000007">
    <property type="protein sequence ID" value="EAY30377.1"/>
    <property type="molecule type" value="Genomic_DNA"/>
</dbReference>
<keyword evidence="1" id="KW-0805">Transcription regulation</keyword>
<dbReference type="InterPro" id="IPR009057">
    <property type="entry name" value="Homeodomain-like_sf"/>
</dbReference>
<dbReference type="SMART" id="SM00342">
    <property type="entry name" value="HTH_ARAC"/>
    <property type="match status" value="1"/>
</dbReference>
<evidence type="ECO:0000313" key="5">
    <source>
        <dbReference type="EMBL" id="EAY30377.1"/>
    </source>
</evidence>
<dbReference type="GO" id="GO:0003700">
    <property type="term" value="F:DNA-binding transcription factor activity"/>
    <property type="evidence" value="ECO:0007669"/>
    <property type="project" value="InterPro"/>
</dbReference>
<comment type="caution">
    <text evidence="5">The sequence shown here is derived from an EMBL/GenBank/DDBJ whole genome shotgun (WGS) entry which is preliminary data.</text>
</comment>
<dbReference type="Gene3D" id="1.10.10.60">
    <property type="entry name" value="Homeodomain-like"/>
    <property type="match status" value="1"/>
</dbReference>